<sequence>MKRNSDNRPENDLPETSDRLPKIRKVEAGGDAALVLSSHRAPMQWGDFEHIIVLGDSYSSDEEQNWVWFLRKRIPSDSRPTIRNFAKGGDTVEDDLTLQLERLFTRLPTAESIAGNGEVLVVIWLGINDWGRTDADELEPIVEQIFEAMHDLYTKWKARSFLLIDVPPMHRSPGGIGVILFMNPVTESFLAQGKAMGIDDERYTTWNSELLRQAKEFATDASKASVSVVSSYTIIADVLDDPESYGLSDCIEEEDSDHEDEDEDEELEDSDDDSEKPMWADNIHLSTAGHRVLADRLWTTFRK</sequence>
<dbReference type="GO" id="GO:0016788">
    <property type="term" value="F:hydrolase activity, acting on ester bonds"/>
    <property type="evidence" value="ECO:0007669"/>
    <property type="project" value="InterPro"/>
</dbReference>
<evidence type="ECO:0000256" key="1">
    <source>
        <dbReference type="SAM" id="MobiDB-lite"/>
    </source>
</evidence>
<dbReference type="Gene3D" id="3.40.50.1110">
    <property type="entry name" value="SGNH hydrolase"/>
    <property type="match status" value="1"/>
</dbReference>
<evidence type="ECO:0000313" key="2">
    <source>
        <dbReference type="EMBL" id="KIM41128.1"/>
    </source>
</evidence>
<dbReference type="InterPro" id="IPR001087">
    <property type="entry name" value="GDSL"/>
</dbReference>
<accession>A0A0C2XU23</accession>
<dbReference type="HOGENOM" id="CLU_918477_0_0_1"/>
<organism evidence="2 3">
    <name type="scientific">Hebeloma cylindrosporum</name>
    <dbReference type="NCBI Taxonomy" id="76867"/>
    <lineage>
        <taxon>Eukaryota</taxon>
        <taxon>Fungi</taxon>
        <taxon>Dikarya</taxon>
        <taxon>Basidiomycota</taxon>
        <taxon>Agaricomycotina</taxon>
        <taxon>Agaricomycetes</taxon>
        <taxon>Agaricomycetidae</taxon>
        <taxon>Agaricales</taxon>
        <taxon>Agaricineae</taxon>
        <taxon>Hymenogastraceae</taxon>
        <taxon>Hebeloma</taxon>
    </lineage>
</organism>
<dbReference type="SUPFAM" id="SSF52266">
    <property type="entry name" value="SGNH hydrolase"/>
    <property type="match status" value="1"/>
</dbReference>
<proteinExistence type="predicted"/>
<dbReference type="Pfam" id="PF00657">
    <property type="entry name" value="Lipase_GDSL"/>
    <property type="match status" value="1"/>
</dbReference>
<protein>
    <submittedName>
        <fullName evidence="2">Carbohydrate esterase family 16 protein</fullName>
    </submittedName>
</protein>
<dbReference type="AlphaFoldDB" id="A0A0C2XU23"/>
<gene>
    <name evidence="2" type="ORF">M413DRAFT_159775</name>
</gene>
<keyword evidence="3" id="KW-1185">Reference proteome</keyword>
<feature type="compositionally biased region" description="Acidic residues" evidence="1">
    <location>
        <begin position="250"/>
        <end position="274"/>
    </location>
</feature>
<dbReference type="Proteomes" id="UP000053424">
    <property type="component" value="Unassembled WGS sequence"/>
</dbReference>
<dbReference type="OrthoDB" id="1600564at2759"/>
<dbReference type="EMBL" id="KN831781">
    <property type="protein sequence ID" value="KIM41128.1"/>
    <property type="molecule type" value="Genomic_DNA"/>
</dbReference>
<name>A0A0C2XU23_HEBCY</name>
<dbReference type="InterPro" id="IPR036514">
    <property type="entry name" value="SGNH_hydro_sf"/>
</dbReference>
<reference evidence="2 3" key="1">
    <citation type="submission" date="2014-04" db="EMBL/GenBank/DDBJ databases">
        <authorList>
            <consortium name="DOE Joint Genome Institute"/>
            <person name="Kuo A."/>
            <person name="Gay G."/>
            <person name="Dore J."/>
            <person name="Kohler A."/>
            <person name="Nagy L.G."/>
            <person name="Floudas D."/>
            <person name="Copeland A."/>
            <person name="Barry K.W."/>
            <person name="Cichocki N."/>
            <person name="Veneault-Fourrey C."/>
            <person name="LaButti K."/>
            <person name="Lindquist E.A."/>
            <person name="Lipzen A."/>
            <person name="Lundell T."/>
            <person name="Morin E."/>
            <person name="Murat C."/>
            <person name="Sun H."/>
            <person name="Tunlid A."/>
            <person name="Henrissat B."/>
            <person name="Grigoriev I.V."/>
            <person name="Hibbett D.S."/>
            <person name="Martin F."/>
            <person name="Nordberg H.P."/>
            <person name="Cantor M.N."/>
            <person name="Hua S.X."/>
        </authorList>
    </citation>
    <scope>NUCLEOTIDE SEQUENCE [LARGE SCALE GENOMIC DNA]</scope>
    <source>
        <strain evidence="3">h7</strain>
    </source>
</reference>
<feature type="region of interest" description="Disordered" evidence="1">
    <location>
        <begin position="1"/>
        <end position="20"/>
    </location>
</feature>
<evidence type="ECO:0000313" key="3">
    <source>
        <dbReference type="Proteomes" id="UP000053424"/>
    </source>
</evidence>
<feature type="region of interest" description="Disordered" evidence="1">
    <location>
        <begin position="244"/>
        <end position="282"/>
    </location>
</feature>
<reference evidence="3" key="2">
    <citation type="submission" date="2015-01" db="EMBL/GenBank/DDBJ databases">
        <title>Evolutionary Origins and Diversification of the Mycorrhizal Mutualists.</title>
        <authorList>
            <consortium name="DOE Joint Genome Institute"/>
            <consortium name="Mycorrhizal Genomics Consortium"/>
            <person name="Kohler A."/>
            <person name="Kuo A."/>
            <person name="Nagy L.G."/>
            <person name="Floudas D."/>
            <person name="Copeland A."/>
            <person name="Barry K.W."/>
            <person name="Cichocki N."/>
            <person name="Veneault-Fourrey C."/>
            <person name="LaButti K."/>
            <person name="Lindquist E.A."/>
            <person name="Lipzen A."/>
            <person name="Lundell T."/>
            <person name="Morin E."/>
            <person name="Murat C."/>
            <person name="Riley R."/>
            <person name="Ohm R."/>
            <person name="Sun H."/>
            <person name="Tunlid A."/>
            <person name="Henrissat B."/>
            <person name="Grigoriev I.V."/>
            <person name="Hibbett D.S."/>
            <person name="Martin F."/>
        </authorList>
    </citation>
    <scope>NUCLEOTIDE SEQUENCE [LARGE SCALE GENOMIC DNA]</scope>
    <source>
        <strain evidence="3">h7</strain>
    </source>
</reference>